<keyword evidence="5 9" id="KW-0456">Lyase</keyword>
<evidence type="ECO:0000256" key="2">
    <source>
        <dbReference type="ARBA" id="ARBA00012338"/>
    </source>
</evidence>
<dbReference type="NCBIfam" id="TIGR00838">
    <property type="entry name" value="argH"/>
    <property type="match status" value="1"/>
</dbReference>
<evidence type="ECO:0000256" key="5">
    <source>
        <dbReference type="ARBA" id="ARBA00023239"/>
    </source>
</evidence>
<feature type="domain" description="Argininosuccinate lyase C-terminal" evidence="8">
    <location>
        <begin position="382"/>
        <end position="441"/>
    </location>
</feature>
<proteinExistence type="predicted"/>
<organism evidence="9 10">
    <name type="scientific">Alteribacter lacisalsi</name>
    <dbReference type="NCBI Taxonomy" id="2045244"/>
    <lineage>
        <taxon>Bacteria</taxon>
        <taxon>Bacillati</taxon>
        <taxon>Bacillota</taxon>
        <taxon>Bacilli</taxon>
        <taxon>Bacillales</taxon>
        <taxon>Bacillaceae</taxon>
        <taxon>Alteribacter</taxon>
    </lineage>
</organism>
<dbReference type="InterPro" id="IPR008948">
    <property type="entry name" value="L-Aspartase-like"/>
</dbReference>
<dbReference type="SUPFAM" id="SSF48557">
    <property type="entry name" value="L-aspartase-like"/>
    <property type="match status" value="1"/>
</dbReference>
<evidence type="ECO:0000259" key="7">
    <source>
        <dbReference type="Pfam" id="PF00206"/>
    </source>
</evidence>
<dbReference type="AlphaFoldDB" id="A0A2W0H4F5"/>
<evidence type="ECO:0000256" key="6">
    <source>
        <dbReference type="NCBIfam" id="TIGR00838"/>
    </source>
</evidence>
<evidence type="ECO:0000256" key="3">
    <source>
        <dbReference type="ARBA" id="ARBA00022571"/>
    </source>
</evidence>
<dbReference type="EC" id="4.3.2.1" evidence="2 6"/>
<dbReference type="Gene3D" id="1.20.200.10">
    <property type="entry name" value="Fumarase/aspartase (Central domain)"/>
    <property type="match status" value="1"/>
</dbReference>
<dbReference type="InterPro" id="IPR000362">
    <property type="entry name" value="Fumarate_lyase_fam"/>
</dbReference>
<evidence type="ECO:0000313" key="10">
    <source>
        <dbReference type="Proteomes" id="UP000248066"/>
    </source>
</evidence>
<dbReference type="PRINTS" id="PR00149">
    <property type="entry name" value="FUMRATELYASE"/>
</dbReference>
<protein>
    <recommendedName>
        <fullName evidence="2 6">Argininosuccinate lyase</fullName>
        <ecNumber evidence="2 6">4.3.2.1</ecNumber>
    </recommendedName>
</protein>
<dbReference type="GO" id="GO:0004056">
    <property type="term" value="F:argininosuccinate lyase activity"/>
    <property type="evidence" value="ECO:0007669"/>
    <property type="project" value="UniProtKB-UniRule"/>
</dbReference>
<accession>A0A2W0H4F5</accession>
<comment type="caution">
    <text evidence="9">The sequence shown here is derived from an EMBL/GenBank/DDBJ whole genome shotgun (WGS) entry which is preliminary data.</text>
</comment>
<dbReference type="PANTHER" id="PTHR43814:SF1">
    <property type="entry name" value="ARGININOSUCCINATE LYASE"/>
    <property type="match status" value="1"/>
</dbReference>
<dbReference type="Pfam" id="PF14698">
    <property type="entry name" value="ASL_C2"/>
    <property type="match status" value="1"/>
</dbReference>
<evidence type="ECO:0000259" key="8">
    <source>
        <dbReference type="Pfam" id="PF14698"/>
    </source>
</evidence>
<dbReference type="Pfam" id="PF00206">
    <property type="entry name" value="Lyase_1"/>
    <property type="match status" value="1"/>
</dbReference>
<keyword evidence="4" id="KW-0028">Amino-acid biosynthesis</keyword>
<dbReference type="PANTHER" id="PTHR43814">
    <property type="entry name" value="ARGININOSUCCINATE LYASE"/>
    <property type="match status" value="1"/>
</dbReference>
<dbReference type="GO" id="GO:0005829">
    <property type="term" value="C:cytosol"/>
    <property type="evidence" value="ECO:0007669"/>
    <property type="project" value="TreeGrafter"/>
</dbReference>
<dbReference type="Proteomes" id="UP000248066">
    <property type="component" value="Unassembled WGS sequence"/>
</dbReference>
<dbReference type="CDD" id="cd01359">
    <property type="entry name" value="Argininosuccinate_lyase"/>
    <property type="match status" value="1"/>
</dbReference>
<keyword evidence="10" id="KW-1185">Reference proteome</keyword>
<dbReference type="EMBL" id="PDOF01000003">
    <property type="protein sequence ID" value="PYZ95911.1"/>
    <property type="molecule type" value="Genomic_DNA"/>
</dbReference>
<comment type="pathway">
    <text evidence="1">Amino-acid biosynthesis; L-arginine biosynthesis; L-arginine from L-ornithine and carbamoyl phosphate: step 3/3.</text>
</comment>
<keyword evidence="3" id="KW-0055">Arginine biosynthesis</keyword>
<evidence type="ECO:0000256" key="1">
    <source>
        <dbReference type="ARBA" id="ARBA00004941"/>
    </source>
</evidence>
<sequence>MPHENRPHLTQTHITYPERGVYDSMKNEVYIRHILEPGFRFTRAHFLPCILKINLAHVQMLINCRIIDEKDGSKLITELKNIMQNQSTFADTYDPRFEDLFFMLENELENRLGPETAGNLHVAFSRNDMDAAMYRMFWRDRLLEWVEALLHLRKQITLQARQHITTIMPAYTHGQQAQPTTLAHYLLAVEAGLSRDCDRALALYDRINESPMGAVALSTTGFKIDRDFMCRELGFARIMGNSYDAVSAADYMVEIGGILTISLATLSRFVHDLMGMASNESGALRLDDRLVQISSVMPQKRNPSALEHTRAQISRSTAQLRGIPDFLRNVPLGDIVDIGDDIQPSLFDGFSHAVTSVELLAEVTAHADFNRKILYDRCKRSFSTSTEIADTLVREHSLTFRIAHKIVSFFVKNIYDQGKTPADPGLAKELEKAASKISGKDITINDEQYFRMTDPAAFINSRTIPGGPAPAEADRQLQKADLHMKQTAHSLDTLRGCH</sequence>
<dbReference type="Gene3D" id="1.10.40.30">
    <property type="entry name" value="Fumarase/aspartase (C-terminal domain)"/>
    <property type="match status" value="1"/>
</dbReference>
<name>A0A2W0H4F5_9BACI</name>
<dbReference type="InterPro" id="IPR022761">
    <property type="entry name" value="Fumarate_lyase_N"/>
</dbReference>
<reference evidence="9 10" key="1">
    <citation type="submission" date="2017-10" db="EMBL/GenBank/DDBJ databases">
        <title>Bacillus sp. nov., a halophilic bacterium isolated from a Yangshapao Lake.</title>
        <authorList>
            <person name="Wang H."/>
        </authorList>
    </citation>
    <scope>NUCLEOTIDE SEQUENCE [LARGE SCALE GENOMIC DNA]</scope>
    <source>
        <strain evidence="9 10">YSP-3</strain>
    </source>
</reference>
<evidence type="ECO:0000313" key="9">
    <source>
        <dbReference type="EMBL" id="PYZ95911.1"/>
    </source>
</evidence>
<dbReference type="InterPro" id="IPR009049">
    <property type="entry name" value="Argininosuccinate_lyase"/>
</dbReference>
<dbReference type="UniPathway" id="UPA00068">
    <property type="reaction ID" value="UER00114"/>
</dbReference>
<gene>
    <name evidence="9" type="primary">argH</name>
    <name evidence="9" type="ORF">CR205_16160</name>
</gene>
<dbReference type="GO" id="GO:0042450">
    <property type="term" value="P:L-arginine biosynthetic process via ornithine"/>
    <property type="evidence" value="ECO:0007669"/>
    <property type="project" value="UniProtKB-UniRule"/>
</dbReference>
<dbReference type="Gene3D" id="1.10.275.10">
    <property type="entry name" value="Fumarase/aspartase (N-terminal domain)"/>
    <property type="match status" value="1"/>
</dbReference>
<dbReference type="InterPro" id="IPR024083">
    <property type="entry name" value="Fumarase/histidase_N"/>
</dbReference>
<dbReference type="PRINTS" id="PR00145">
    <property type="entry name" value="ARGSUCLYASE"/>
</dbReference>
<evidence type="ECO:0000256" key="4">
    <source>
        <dbReference type="ARBA" id="ARBA00022605"/>
    </source>
</evidence>
<dbReference type="InterPro" id="IPR029419">
    <property type="entry name" value="Arg_succ_lyase_C"/>
</dbReference>
<feature type="domain" description="Fumarate lyase N-terminal" evidence="7">
    <location>
        <begin position="114"/>
        <end position="311"/>
    </location>
</feature>